<dbReference type="InterPro" id="IPR052999">
    <property type="entry name" value="PTS1_Protein"/>
</dbReference>
<keyword evidence="2" id="KW-1185">Reference proteome</keyword>
<comment type="caution">
    <text evidence="1">The sequence shown here is derived from an EMBL/GenBank/DDBJ whole genome shotgun (WGS) entry which is preliminary data.</text>
</comment>
<accession>A0A086SVT4</accession>
<dbReference type="AlphaFoldDB" id="A0A086SVT4"/>
<proteinExistence type="predicted"/>
<dbReference type="PANTHER" id="PTHR28180">
    <property type="entry name" value="CONSERVED MITOCHONDRIAL PROTEIN-RELATED"/>
    <property type="match status" value="1"/>
</dbReference>
<evidence type="ECO:0000313" key="2">
    <source>
        <dbReference type="Proteomes" id="UP000029964"/>
    </source>
</evidence>
<dbReference type="HOGENOM" id="CLU_065389_1_0_1"/>
<reference evidence="2" key="1">
    <citation type="journal article" date="2014" name="Genome Announc.">
        <title>Genome sequence and annotation of Acremonium chrysogenum, producer of the beta-lactam antibiotic cephalosporin C.</title>
        <authorList>
            <person name="Terfehr D."/>
            <person name="Dahlmann T.A."/>
            <person name="Specht T."/>
            <person name="Zadra I."/>
            <person name="Kuernsteiner H."/>
            <person name="Kueck U."/>
        </authorList>
    </citation>
    <scope>NUCLEOTIDE SEQUENCE [LARGE SCALE GENOMIC DNA]</scope>
    <source>
        <strain evidence="2">ATCC 11550 / CBS 779.69 / DSM 880 / IAM 14645 / JCM 23072 / IMI 49137</strain>
    </source>
</reference>
<evidence type="ECO:0008006" key="3">
    <source>
        <dbReference type="Google" id="ProtNLM"/>
    </source>
</evidence>
<dbReference type="EMBL" id="JPKY01000140">
    <property type="protein sequence ID" value="KFH41216.1"/>
    <property type="molecule type" value="Genomic_DNA"/>
</dbReference>
<dbReference type="PANTHER" id="PTHR28180:SF5">
    <property type="entry name" value="DNA POLYMERASE ALPHA SUBUNIT B"/>
    <property type="match status" value="1"/>
</dbReference>
<organism evidence="1 2">
    <name type="scientific">Hapsidospora chrysogenum (strain ATCC 11550 / CBS 779.69 / DSM 880 / IAM 14645 / JCM 23072 / IMI 49137)</name>
    <name type="common">Acremonium chrysogenum</name>
    <dbReference type="NCBI Taxonomy" id="857340"/>
    <lineage>
        <taxon>Eukaryota</taxon>
        <taxon>Fungi</taxon>
        <taxon>Dikarya</taxon>
        <taxon>Ascomycota</taxon>
        <taxon>Pezizomycotina</taxon>
        <taxon>Sordariomycetes</taxon>
        <taxon>Hypocreomycetidae</taxon>
        <taxon>Hypocreales</taxon>
        <taxon>Bionectriaceae</taxon>
        <taxon>Hapsidospora</taxon>
    </lineage>
</organism>
<dbReference type="InterPro" id="IPR029032">
    <property type="entry name" value="AhpD-like"/>
</dbReference>
<dbReference type="SUPFAM" id="SSF69118">
    <property type="entry name" value="AhpD-like"/>
    <property type="match status" value="1"/>
</dbReference>
<protein>
    <recommendedName>
        <fullName evidence="3">Carboxymuconolactone decarboxylase-like domain-containing protein</fullName>
    </recommendedName>
</protein>
<name>A0A086SVT4_HAPC1</name>
<evidence type="ECO:0000313" key="1">
    <source>
        <dbReference type="EMBL" id="KFH41216.1"/>
    </source>
</evidence>
<dbReference type="Proteomes" id="UP000029964">
    <property type="component" value="Unassembled WGS sequence"/>
</dbReference>
<dbReference type="Gene3D" id="1.20.1290.10">
    <property type="entry name" value="AhpD-like"/>
    <property type="match status" value="1"/>
</dbReference>
<sequence>MSSQQNNPNDPAPNASGAIWQVFAKIEKAFQGTSLGPDRWYIVTMATLVGGNDPELSKELYLYLIAKPEFSTPDQRKALIRRLRETLVKAVSIVGVCKPLEAIMAINSVERDEDKDRSATREGWACDEANLERGMGWLRKVYTGDTNSTLGLFDDHPDFGWISKNITYGLYLSDRQVLDDMDTEMVVLPGIMIQNLPKETRWHIRGTRRIGASMEDVQVVWDSVQLLAGHLGLSLHRVPTVAEVEPEVSELS</sequence>
<dbReference type="OrthoDB" id="5537330at2759"/>
<gene>
    <name evidence="1" type="ORF">ACRE_080710</name>
</gene>